<keyword evidence="9" id="KW-1185">Reference proteome</keyword>
<dbReference type="SUPFAM" id="SSF56112">
    <property type="entry name" value="Protein kinase-like (PK-like)"/>
    <property type="match status" value="1"/>
</dbReference>
<evidence type="ECO:0000256" key="5">
    <source>
        <dbReference type="ARBA" id="ARBA00022840"/>
    </source>
</evidence>
<evidence type="ECO:0000259" key="7">
    <source>
        <dbReference type="PROSITE" id="PS50011"/>
    </source>
</evidence>
<keyword evidence="3" id="KW-0547">Nucleotide-binding</keyword>
<gene>
    <name evidence="8" type="ORF">STCU_10152</name>
</gene>
<dbReference type="GO" id="GO:0005524">
    <property type="term" value="F:ATP binding"/>
    <property type="evidence" value="ECO:0007669"/>
    <property type="project" value="UniProtKB-KW"/>
</dbReference>
<accession>S9TJB6</accession>
<keyword evidence="4 8" id="KW-0418">Kinase</keyword>
<evidence type="ECO:0000256" key="4">
    <source>
        <dbReference type="ARBA" id="ARBA00022777"/>
    </source>
</evidence>
<dbReference type="Gene3D" id="1.10.510.10">
    <property type="entry name" value="Transferase(Phosphotransferase) domain 1"/>
    <property type="match status" value="1"/>
</dbReference>
<evidence type="ECO:0000256" key="6">
    <source>
        <dbReference type="SAM" id="MobiDB-lite"/>
    </source>
</evidence>
<dbReference type="InterPro" id="IPR008271">
    <property type="entry name" value="Ser/Thr_kinase_AS"/>
</dbReference>
<feature type="compositionally biased region" description="Basic residues" evidence="6">
    <location>
        <begin position="245"/>
        <end position="264"/>
    </location>
</feature>
<evidence type="ECO:0000256" key="1">
    <source>
        <dbReference type="ARBA" id="ARBA00022527"/>
    </source>
</evidence>
<keyword evidence="2" id="KW-0808">Transferase</keyword>
<reference evidence="8 9" key="1">
    <citation type="journal article" date="2013" name="PLoS ONE">
        <title>Predicting the Proteins of Angomonas deanei, Strigomonas culicis and Their Respective Endosymbionts Reveals New Aspects of the Trypanosomatidae Family.</title>
        <authorList>
            <person name="Motta M.C."/>
            <person name="Martins A.C."/>
            <person name="de Souza S.S."/>
            <person name="Catta-Preta C.M."/>
            <person name="Silva R."/>
            <person name="Klein C.C."/>
            <person name="de Almeida L.G."/>
            <person name="de Lima Cunha O."/>
            <person name="Ciapina L.P."/>
            <person name="Brocchi M."/>
            <person name="Colabardini A.C."/>
            <person name="de Araujo Lima B."/>
            <person name="Machado C.R."/>
            <person name="de Almeida Soares C.M."/>
            <person name="Probst C.M."/>
            <person name="de Menezes C.B."/>
            <person name="Thompson C.E."/>
            <person name="Bartholomeu D.C."/>
            <person name="Gradia D.F."/>
            <person name="Pavoni D.P."/>
            <person name="Grisard E.C."/>
            <person name="Fantinatti-Garboggini F."/>
            <person name="Marchini F.K."/>
            <person name="Rodrigues-Luiz G.F."/>
            <person name="Wagner G."/>
            <person name="Goldman G.H."/>
            <person name="Fietto J.L."/>
            <person name="Elias M.C."/>
            <person name="Goldman M.H."/>
            <person name="Sagot M.F."/>
            <person name="Pereira M."/>
            <person name="Stoco P.H."/>
            <person name="de Mendonca-Neto R.P."/>
            <person name="Teixeira S.M."/>
            <person name="Maciel T.E."/>
            <person name="de Oliveira Mendes T.A."/>
            <person name="Urmenyi T.P."/>
            <person name="de Souza W."/>
            <person name="Schenkman S."/>
            <person name="de Vasconcelos A.T."/>
        </authorList>
    </citation>
    <scope>NUCLEOTIDE SEQUENCE [LARGE SCALE GENOMIC DNA]</scope>
</reference>
<dbReference type="SMART" id="SM00220">
    <property type="entry name" value="S_TKc"/>
    <property type="match status" value="1"/>
</dbReference>
<keyword evidence="1" id="KW-0723">Serine/threonine-protein kinase</keyword>
<dbReference type="InterPro" id="IPR000719">
    <property type="entry name" value="Prot_kinase_dom"/>
</dbReference>
<feature type="compositionally biased region" description="Basic and acidic residues" evidence="6">
    <location>
        <begin position="282"/>
        <end position="294"/>
    </location>
</feature>
<dbReference type="PROSITE" id="PS00108">
    <property type="entry name" value="PROTEIN_KINASE_ST"/>
    <property type="match status" value="1"/>
</dbReference>
<dbReference type="PANTHER" id="PTHR11584:SF369">
    <property type="entry name" value="MITOGEN-ACTIVATED PROTEIN KINASE KINASE KINASE 19-RELATED"/>
    <property type="match status" value="1"/>
</dbReference>
<feature type="region of interest" description="Disordered" evidence="6">
    <location>
        <begin position="223"/>
        <end position="351"/>
    </location>
</feature>
<evidence type="ECO:0000256" key="3">
    <source>
        <dbReference type="ARBA" id="ARBA00022741"/>
    </source>
</evidence>
<comment type="caution">
    <text evidence="8">The sequence shown here is derived from an EMBL/GenBank/DDBJ whole genome shotgun (WGS) entry which is preliminary data.</text>
</comment>
<evidence type="ECO:0000313" key="9">
    <source>
        <dbReference type="Proteomes" id="UP000015354"/>
    </source>
</evidence>
<dbReference type="EMBL" id="ATMH01010073">
    <property type="protein sequence ID" value="EPY18152.1"/>
    <property type="molecule type" value="Genomic_DNA"/>
</dbReference>
<dbReference type="PROSITE" id="PS50011">
    <property type="entry name" value="PROTEIN_KINASE_DOM"/>
    <property type="match status" value="1"/>
</dbReference>
<feature type="compositionally biased region" description="Polar residues" evidence="6">
    <location>
        <begin position="299"/>
        <end position="308"/>
    </location>
</feature>
<evidence type="ECO:0000313" key="8">
    <source>
        <dbReference type="EMBL" id="EPY18152.1"/>
    </source>
</evidence>
<proteinExistence type="predicted"/>
<dbReference type="InterPro" id="IPR011009">
    <property type="entry name" value="Kinase-like_dom_sf"/>
</dbReference>
<dbReference type="PANTHER" id="PTHR11584">
    <property type="entry name" value="SERINE/THREONINE PROTEIN KINASE"/>
    <property type="match status" value="1"/>
</dbReference>
<dbReference type="AlphaFoldDB" id="S9TJB6"/>
<keyword evidence="5" id="KW-0067">ATP-binding</keyword>
<organism evidence="8 9">
    <name type="scientific">Strigomonas culicis</name>
    <dbReference type="NCBI Taxonomy" id="28005"/>
    <lineage>
        <taxon>Eukaryota</taxon>
        <taxon>Discoba</taxon>
        <taxon>Euglenozoa</taxon>
        <taxon>Kinetoplastea</taxon>
        <taxon>Metakinetoplastina</taxon>
        <taxon>Trypanosomatida</taxon>
        <taxon>Trypanosomatidae</taxon>
        <taxon>Strigomonadinae</taxon>
        <taxon>Strigomonas</taxon>
    </lineage>
</organism>
<evidence type="ECO:0000256" key="2">
    <source>
        <dbReference type="ARBA" id="ARBA00022679"/>
    </source>
</evidence>
<feature type="compositionally biased region" description="Low complexity" evidence="6">
    <location>
        <begin position="226"/>
        <end position="237"/>
    </location>
</feature>
<dbReference type="Proteomes" id="UP000015354">
    <property type="component" value="Unassembled WGS sequence"/>
</dbReference>
<dbReference type="GO" id="GO:0004674">
    <property type="term" value="F:protein serine/threonine kinase activity"/>
    <property type="evidence" value="ECO:0007669"/>
    <property type="project" value="UniProtKB-KW"/>
</dbReference>
<name>S9TJB6_9TRYP</name>
<protein>
    <submittedName>
        <fullName evidence="8">Protein kinase</fullName>
    </submittedName>
</protein>
<dbReference type="OrthoDB" id="266718at2759"/>
<feature type="domain" description="Protein kinase" evidence="7">
    <location>
        <begin position="1"/>
        <end position="194"/>
    </location>
</feature>
<sequence length="351" mass="38072">MDGTCLRIYMEYVAGGSISSLLKKFGPFHECQASAFTRQVLSGLDYLHGKKIIHRDLKGDNLLVETNGRLKLADFGTAKNMAGVQTTNTKVVGTANFVSPEIVNSDVCTTKTDIWSLGCCVIEMLSGAPPLASLPNQYAIMMFIAQCKEEGLLDSYVPRDNHWSKEALDFIQLCLQRDPKKRPTAAELMHHAWIEDPTKLDNTFSPSKSVLSTTVITIFPHTPMLSPSSPVSHVNSSGGYTPTSRRAKNKGQTRDKKEKRRSKSKQATTPSTPKDGPVAEKGSSDKTGTEERGSKRTITRPNSKQTGGLHTEDDVRSPPQEGVNSSGGLPFRFLPSIGSSAQNGSTGGASR</sequence>
<dbReference type="Pfam" id="PF00069">
    <property type="entry name" value="Pkinase"/>
    <property type="match status" value="1"/>
</dbReference>